<dbReference type="Proteomes" id="UP000585474">
    <property type="component" value="Unassembled WGS sequence"/>
</dbReference>
<dbReference type="EMBL" id="BJWL01000456">
    <property type="protein sequence ID" value="GFS45946.1"/>
    <property type="molecule type" value="Genomic_DNA"/>
</dbReference>
<dbReference type="SUPFAM" id="SSF49562">
    <property type="entry name" value="C2 domain (Calcium/lipid-binding domain, CaLB)"/>
    <property type="match status" value="1"/>
</dbReference>
<dbReference type="Gene3D" id="2.60.40.150">
    <property type="entry name" value="C2 domain"/>
    <property type="match status" value="1"/>
</dbReference>
<protein>
    <submittedName>
        <fullName evidence="2">C2 domain-containing protein</fullName>
    </submittedName>
</protein>
<evidence type="ECO:0000313" key="2">
    <source>
        <dbReference type="EMBL" id="GFS45946.1"/>
    </source>
</evidence>
<organism evidence="2 3">
    <name type="scientific">Actinidia rufa</name>
    <dbReference type="NCBI Taxonomy" id="165716"/>
    <lineage>
        <taxon>Eukaryota</taxon>
        <taxon>Viridiplantae</taxon>
        <taxon>Streptophyta</taxon>
        <taxon>Embryophyta</taxon>
        <taxon>Tracheophyta</taxon>
        <taxon>Spermatophyta</taxon>
        <taxon>Magnoliopsida</taxon>
        <taxon>eudicotyledons</taxon>
        <taxon>Gunneridae</taxon>
        <taxon>Pentapetalae</taxon>
        <taxon>asterids</taxon>
        <taxon>Ericales</taxon>
        <taxon>Actinidiaceae</taxon>
        <taxon>Actinidia</taxon>
    </lineage>
</organism>
<dbReference type="InterPro" id="IPR000008">
    <property type="entry name" value="C2_dom"/>
</dbReference>
<dbReference type="OrthoDB" id="67700at2759"/>
<dbReference type="InterPro" id="IPR035892">
    <property type="entry name" value="C2_domain_sf"/>
</dbReference>
<dbReference type="InterPro" id="IPR044655">
    <property type="entry name" value="BAGP1-like"/>
</dbReference>
<comment type="caution">
    <text evidence="2">The sequence shown here is derived from an EMBL/GenBank/DDBJ whole genome shotgun (WGS) entry which is preliminary data.</text>
</comment>
<name>A0A7J0DZP2_9ERIC</name>
<evidence type="ECO:0000259" key="1">
    <source>
        <dbReference type="PROSITE" id="PS50004"/>
    </source>
</evidence>
<reference evidence="3" key="1">
    <citation type="submission" date="2019-07" db="EMBL/GenBank/DDBJ databases">
        <title>De Novo Assembly of kiwifruit Actinidia rufa.</title>
        <authorList>
            <person name="Sugita-Konishi S."/>
            <person name="Sato K."/>
            <person name="Mori E."/>
            <person name="Abe Y."/>
            <person name="Kisaki G."/>
            <person name="Hamano K."/>
            <person name="Suezawa K."/>
            <person name="Otani M."/>
            <person name="Fukuda T."/>
            <person name="Manabe T."/>
            <person name="Gomi K."/>
            <person name="Tabuchi M."/>
            <person name="Akimitsu K."/>
            <person name="Kataoka I."/>
        </authorList>
    </citation>
    <scope>NUCLEOTIDE SEQUENCE [LARGE SCALE GENOMIC DNA]</scope>
    <source>
        <strain evidence="3">cv. Fuchu</strain>
    </source>
</reference>
<proteinExistence type="predicted"/>
<dbReference type="CDD" id="cd00030">
    <property type="entry name" value="C2"/>
    <property type="match status" value="1"/>
</dbReference>
<gene>
    <name evidence="2" type="ORF">Acr_00g0099130</name>
</gene>
<accession>A0A7J0DZP2</accession>
<evidence type="ECO:0000313" key="3">
    <source>
        <dbReference type="Proteomes" id="UP000585474"/>
    </source>
</evidence>
<dbReference type="PANTHER" id="PTHR47038:SF1">
    <property type="entry name" value="BAG-ASSOCIATED GRAM PROTEIN 1"/>
    <property type="match status" value="1"/>
</dbReference>
<feature type="domain" description="C2" evidence="1">
    <location>
        <begin position="58"/>
        <end position="139"/>
    </location>
</feature>
<dbReference type="Pfam" id="PF00168">
    <property type="entry name" value="C2"/>
    <property type="match status" value="1"/>
</dbReference>
<dbReference type="PANTHER" id="PTHR47038">
    <property type="entry name" value="BAG-ASSOCIATED GRAM PROTEIN 1"/>
    <property type="match status" value="1"/>
</dbReference>
<keyword evidence="3" id="KW-1185">Reference proteome</keyword>
<sequence>MIDAGAFDFLVPSWWEVEVTVAAAAFAILVCWLFAHSGGSNGGGTGASGLDNLGDVVDDKEKMFQLKGNHQTNSPYMVKLELLAAKNLIGANLNGTSDPYAMITCGTEKRFSSMVPGSRNPMWGEEFNFSVDELPVQVV</sequence>
<dbReference type="PROSITE" id="PS50004">
    <property type="entry name" value="C2"/>
    <property type="match status" value="1"/>
</dbReference>
<dbReference type="AlphaFoldDB" id="A0A7J0DZP2"/>